<sequence length="75" mass="8588">MPLPVPEWPQTEGPTSLVTNAVKSDQQHFQSMIHLCLVCRREYFSVYPESIPSKVLGSYLSKQEIKAKYFLGEKT</sequence>
<dbReference type="AlphaFoldDB" id="A0A9P6MG76"/>
<evidence type="ECO:0000313" key="1">
    <source>
        <dbReference type="EMBL" id="KAF9997474.1"/>
    </source>
</evidence>
<protein>
    <submittedName>
        <fullName evidence="1">Uncharacterized protein</fullName>
    </submittedName>
</protein>
<feature type="non-terminal residue" evidence="1">
    <location>
        <position position="75"/>
    </location>
</feature>
<gene>
    <name evidence="1" type="ORF">BGZ80_006997</name>
</gene>
<proteinExistence type="predicted"/>
<name>A0A9P6MG76_9FUNG</name>
<dbReference type="EMBL" id="JAAAID010003509">
    <property type="protein sequence ID" value="KAF9997474.1"/>
    <property type="molecule type" value="Genomic_DNA"/>
</dbReference>
<organism evidence="1 2">
    <name type="scientific">Entomortierella chlamydospora</name>
    <dbReference type="NCBI Taxonomy" id="101097"/>
    <lineage>
        <taxon>Eukaryota</taxon>
        <taxon>Fungi</taxon>
        <taxon>Fungi incertae sedis</taxon>
        <taxon>Mucoromycota</taxon>
        <taxon>Mortierellomycotina</taxon>
        <taxon>Mortierellomycetes</taxon>
        <taxon>Mortierellales</taxon>
        <taxon>Mortierellaceae</taxon>
        <taxon>Entomortierella</taxon>
    </lineage>
</organism>
<comment type="caution">
    <text evidence="1">The sequence shown here is derived from an EMBL/GenBank/DDBJ whole genome shotgun (WGS) entry which is preliminary data.</text>
</comment>
<evidence type="ECO:0000313" key="2">
    <source>
        <dbReference type="Proteomes" id="UP000703661"/>
    </source>
</evidence>
<accession>A0A9P6MG76</accession>
<dbReference type="Proteomes" id="UP000703661">
    <property type="component" value="Unassembled WGS sequence"/>
</dbReference>
<reference evidence="1" key="1">
    <citation type="journal article" date="2020" name="Fungal Divers.">
        <title>Resolving the Mortierellaceae phylogeny through synthesis of multi-gene phylogenetics and phylogenomics.</title>
        <authorList>
            <person name="Vandepol N."/>
            <person name="Liber J."/>
            <person name="Desiro A."/>
            <person name="Na H."/>
            <person name="Kennedy M."/>
            <person name="Barry K."/>
            <person name="Grigoriev I.V."/>
            <person name="Miller A.N."/>
            <person name="O'Donnell K."/>
            <person name="Stajich J.E."/>
            <person name="Bonito G."/>
        </authorList>
    </citation>
    <scope>NUCLEOTIDE SEQUENCE</scope>
    <source>
        <strain evidence="1">NRRL 2769</strain>
    </source>
</reference>
<keyword evidence="2" id="KW-1185">Reference proteome</keyword>